<sequence>MPSPSQFYLLVHKFASMTIIQSWSKRNNLAQGRSILRTCIC</sequence>
<protein>
    <submittedName>
        <fullName evidence="1">Uncharacterized protein</fullName>
    </submittedName>
</protein>
<organism evidence="1">
    <name type="scientific">Rhizophora mucronata</name>
    <name type="common">Asiatic mangrove</name>
    <dbReference type="NCBI Taxonomy" id="61149"/>
    <lineage>
        <taxon>Eukaryota</taxon>
        <taxon>Viridiplantae</taxon>
        <taxon>Streptophyta</taxon>
        <taxon>Embryophyta</taxon>
        <taxon>Tracheophyta</taxon>
        <taxon>Spermatophyta</taxon>
        <taxon>Magnoliopsida</taxon>
        <taxon>eudicotyledons</taxon>
        <taxon>Gunneridae</taxon>
        <taxon>Pentapetalae</taxon>
        <taxon>rosids</taxon>
        <taxon>fabids</taxon>
        <taxon>Malpighiales</taxon>
        <taxon>Rhizophoraceae</taxon>
        <taxon>Rhizophora</taxon>
    </lineage>
</organism>
<dbReference type="AlphaFoldDB" id="A0A2P2QKY4"/>
<dbReference type="EMBL" id="GGEC01087175">
    <property type="protein sequence ID" value="MBX67659.1"/>
    <property type="molecule type" value="Transcribed_RNA"/>
</dbReference>
<accession>A0A2P2QKY4</accession>
<reference evidence="1" key="1">
    <citation type="submission" date="2018-02" db="EMBL/GenBank/DDBJ databases">
        <title>Rhizophora mucronata_Transcriptome.</title>
        <authorList>
            <person name="Meera S.P."/>
            <person name="Sreeshan A."/>
            <person name="Augustine A."/>
        </authorList>
    </citation>
    <scope>NUCLEOTIDE SEQUENCE</scope>
    <source>
        <tissue evidence="1">Leaf</tissue>
    </source>
</reference>
<name>A0A2P2QKY4_RHIMU</name>
<proteinExistence type="predicted"/>
<evidence type="ECO:0000313" key="1">
    <source>
        <dbReference type="EMBL" id="MBX67659.1"/>
    </source>
</evidence>